<feature type="region of interest" description="Disordered" evidence="1">
    <location>
        <begin position="448"/>
        <end position="467"/>
    </location>
</feature>
<sequence length="763" mass="85006">MAYVVFQDVGKAELFVAKNDGTSVMGQAIKCIIDPYAKEISRLYEERAVETAPIPRYLSRLDHNRLTEFRRVSCTSISECKRKNSKILISPSPSTSAQQSSDFKASELSSKKQPVESEAASHRQVDQQSVEAALTKIAHIGNVVPSNERPTVPPIAGYFASSTTSPSVTTSCPLLKTTHQTFCSHHFISHQQSQTPFTYHSIPVNPISPLPSFPSVSPSANVFSSLPPIAGRMPFPVWSNLPSSPLRTSDNTWPRAKTVVSAPAQPQVLSMRSPAPTALNFVPTTYQAVPGTSCEEVAPMDPAPSKESEERKKPETAVASVQRRKRSVPAGGKIKVRKRRFREAIPASSASGSTNSESDERSELSKESSQDSSSTVEKEHRHRKKGIVEERKYYKRKGAGGTSDYYKEIVIRRNDNTRKCSHEPRSNSPELVEEVESYQRIRKYKKQHQEITDRDEHFVEPDVDLPDLESVSSDSVVTEDQLSTQQQELKVQLGIAVSDKKTKSHRKALSMKHIRQQQSKYVGWRKKRIMKGRRRQRDHRSYRDRENSSFSGNEKGHRWSSSSSTTESETESDGANSFRNCRAGRRLSSLHSPKNLQVINLSDMVEAVTASSEESHSEEAGTSGLAHQSTSPHMKNSLIKKNESTQSLPILNFITLPEKLSGDCRLPCVMQSTPPAESSRPSFERRLENLFRSTSVHLPPSMIAETHEEERPNDAVFGMPFLTPNTVPNTVELKGMPMSETFLIEHSNANITVAKQPSDLNSA</sequence>
<reference evidence="3" key="1">
    <citation type="submission" date="2012-08" db="EMBL/GenBank/DDBJ databases">
        <title>The Genome Sequence of Wuchereria bancrofti.</title>
        <authorList>
            <person name="Nutman T.B."/>
            <person name="Fink D.L."/>
            <person name="Russ C."/>
            <person name="Young S."/>
            <person name="Zeng Q."/>
            <person name="Koehrsen M."/>
            <person name="Alvarado L."/>
            <person name="Berlin A."/>
            <person name="Chapman S.B."/>
            <person name="Chen Z."/>
            <person name="Freedman E."/>
            <person name="Gellesch M."/>
            <person name="Goldberg J."/>
            <person name="Griggs A."/>
            <person name="Gujja S."/>
            <person name="Heilman E.R."/>
            <person name="Heiman D."/>
            <person name="Hepburn T."/>
            <person name="Howarth C."/>
            <person name="Jen D."/>
            <person name="Larson L."/>
            <person name="Lewis B."/>
            <person name="Mehta T."/>
            <person name="Park D."/>
            <person name="Pearson M."/>
            <person name="Roberts A."/>
            <person name="Saif S."/>
            <person name="Shea T."/>
            <person name="Shenoy N."/>
            <person name="Sisk P."/>
            <person name="Stolte C."/>
            <person name="Sykes S."/>
            <person name="Walk T."/>
            <person name="White J."/>
            <person name="Yandava C."/>
            <person name="Haas B."/>
            <person name="Henn M.R."/>
            <person name="Nusbaum C."/>
            <person name="Birren B."/>
        </authorList>
    </citation>
    <scope>NUCLEOTIDE SEQUENCE [LARGE SCALE GENOMIC DNA]</scope>
    <source>
        <strain evidence="3">NA</strain>
    </source>
</reference>
<feature type="region of interest" description="Disordered" evidence="1">
    <location>
        <begin position="88"/>
        <end position="126"/>
    </location>
</feature>
<feature type="compositionally biased region" description="Polar residues" evidence="1">
    <location>
        <begin position="625"/>
        <end position="634"/>
    </location>
</feature>
<evidence type="ECO:0000313" key="2">
    <source>
        <dbReference type="EMBL" id="EJW84057.1"/>
    </source>
</evidence>
<organism evidence="2 3">
    <name type="scientific">Wuchereria bancrofti</name>
    <dbReference type="NCBI Taxonomy" id="6293"/>
    <lineage>
        <taxon>Eukaryota</taxon>
        <taxon>Metazoa</taxon>
        <taxon>Ecdysozoa</taxon>
        <taxon>Nematoda</taxon>
        <taxon>Chromadorea</taxon>
        <taxon>Rhabditida</taxon>
        <taxon>Spirurina</taxon>
        <taxon>Spiruromorpha</taxon>
        <taxon>Filarioidea</taxon>
        <taxon>Onchocercidae</taxon>
        <taxon>Wuchereria</taxon>
    </lineage>
</organism>
<feature type="compositionally biased region" description="Basic and acidic residues" evidence="1">
    <location>
        <begin position="109"/>
        <end position="125"/>
    </location>
</feature>
<feature type="region of interest" description="Disordered" evidence="1">
    <location>
        <begin position="607"/>
        <end position="635"/>
    </location>
</feature>
<feature type="compositionally biased region" description="Basic and acidic residues" evidence="1">
    <location>
        <begin position="358"/>
        <end position="369"/>
    </location>
</feature>
<feature type="compositionally biased region" description="Basic residues" evidence="1">
    <location>
        <begin position="523"/>
        <end position="538"/>
    </location>
</feature>
<dbReference type="AlphaFoldDB" id="J9F3N3"/>
<comment type="caution">
    <text evidence="2">The sequence shown here is derived from an EMBL/GenBank/DDBJ whole genome shotgun (WGS) entry which is preliminary data.</text>
</comment>
<feature type="compositionally biased region" description="Basic and acidic residues" evidence="1">
    <location>
        <begin position="304"/>
        <end position="315"/>
    </location>
</feature>
<feature type="compositionally biased region" description="Basic and acidic residues" evidence="1">
    <location>
        <begin position="448"/>
        <end position="460"/>
    </location>
</feature>
<dbReference type="EMBL" id="ADBV01001843">
    <property type="protein sequence ID" value="EJW84057.1"/>
    <property type="molecule type" value="Genomic_DNA"/>
</dbReference>
<feature type="region of interest" description="Disordered" evidence="1">
    <location>
        <begin position="294"/>
        <end position="389"/>
    </location>
</feature>
<gene>
    <name evidence="2" type="ORF">WUBG_05032</name>
</gene>
<proteinExistence type="predicted"/>
<evidence type="ECO:0000313" key="3">
    <source>
        <dbReference type="Proteomes" id="UP000004810"/>
    </source>
</evidence>
<evidence type="ECO:0000256" key="1">
    <source>
        <dbReference type="SAM" id="MobiDB-lite"/>
    </source>
</evidence>
<feature type="region of interest" description="Disordered" evidence="1">
    <location>
        <begin position="499"/>
        <end position="579"/>
    </location>
</feature>
<feature type="compositionally biased region" description="Basic residues" evidence="1">
    <location>
        <begin position="502"/>
        <end position="515"/>
    </location>
</feature>
<accession>J9F3N3</accession>
<protein>
    <submittedName>
        <fullName evidence="2">Uncharacterized protein</fullName>
    </submittedName>
</protein>
<name>J9F3N3_WUCBA</name>
<feature type="compositionally biased region" description="Low complexity" evidence="1">
    <location>
        <begin position="90"/>
        <end position="101"/>
    </location>
</feature>
<dbReference type="Proteomes" id="UP000004810">
    <property type="component" value="Unassembled WGS sequence"/>
</dbReference>